<evidence type="ECO:0000256" key="5">
    <source>
        <dbReference type="ARBA" id="ARBA00022771"/>
    </source>
</evidence>
<dbReference type="GO" id="GO:0008270">
    <property type="term" value="F:zinc ion binding"/>
    <property type="evidence" value="ECO:0007669"/>
    <property type="project" value="UniProtKB-KW"/>
</dbReference>
<keyword evidence="5" id="KW-0862">Zinc</keyword>
<evidence type="ECO:0000256" key="1">
    <source>
        <dbReference type="ARBA" id="ARBA00004496"/>
    </source>
</evidence>
<dbReference type="Proteomes" id="UP000886885">
    <property type="component" value="Chromosome 8D"/>
</dbReference>
<dbReference type="EMBL" id="JAAWWB010000016">
    <property type="protein sequence ID" value="KAG6764918.1"/>
    <property type="molecule type" value="Genomic_DNA"/>
</dbReference>
<evidence type="ECO:0000256" key="2">
    <source>
        <dbReference type="ARBA" id="ARBA00009374"/>
    </source>
</evidence>
<comment type="similarity">
    <text evidence="2">Belongs to the FLZ family.</text>
</comment>
<evidence type="ECO:0000313" key="9">
    <source>
        <dbReference type="EMBL" id="KAG6764918.1"/>
    </source>
</evidence>
<keyword evidence="4" id="KW-0479">Metal-binding</keyword>
<feature type="domain" description="FLZ-type" evidence="8">
    <location>
        <begin position="63"/>
        <end position="107"/>
    </location>
</feature>
<keyword evidence="3" id="KW-0963">Cytoplasm</keyword>
<feature type="compositionally biased region" description="Low complexity" evidence="7">
    <location>
        <begin position="125"/>
        <end position="142"/>
    </location>
</feature>
<name>A0A8X7Z4A6_POPTO</name>
<evidence type="ECO:0000256" key="4">
    <source>
        <dbReference type="ARBA" id="ARBA00022723"/>
    </source>
</evidence>
<comment type="caution">
    <text evidence="9">The sequence shown here is derived from an EMBL/GenBank/DDBJ whole genome shotgun (WGS) entry which is preliminary data.</text>
</comment>
<feature type="zinc finger region" description="FLZ-type" evidence="6">
    <location>
        <begin position="63"/>
        <end position="107"/>
    </location>
</feature>
<dbReference type="InterPro" id="IPR007650">
    <property type="entry name" value="Zf-FLZ_dom"/>
</dbReference>
<evidence type="ECO:0000256" key="7">
    <source>
        <dbReference type="SAM" id="MobiDB-lite"/>
    </source>
</evidence>
<comment type="subcellular location">
    <subcellularLocation>
        <location evidence="1">Cytoplasm</location>
    </subcellularLocation>
</comment>
<proteinExistence type="inferred from homology"/>
<keyword evidence="10" id="KW-1185">Reference proteome</keyword>
<protein>
    <recommendedName>
        <fullName evidence="8">FLZ-type domain-containing protein</fullName>
    </recommendedName>
</protein>
<evidence type="ECO:0000313" key="10">
    <source>
        <dbReference type="Proteomes" id="UP000886885"/>
    </source>
</evidence>
<dbReference type="OrthoDB" id="1926521at2759"/>
<dbReference type="PANTHER" id="PTHR33059:SF84">
    <property type="entry name" value="FCS-LIKE ZINC FINGER 15"/>
    <property type="match status" value="1"/>
</dbReference>
<dbReference type="AlphaFoldDB" id="A0A8X7Z4A6"/>
<keyword evidence="5" id="KW-0863">Zinc-finger</keyword>
<evidence type="ECO:0000259" key="8">
    <source>
        <dbReference type="PROSITE" id="PS51795"/>
    </source>
</evidence>
<dbReference type="Pfam" id="PF04570">
    <property type="entry name" value="zf-FLZ"/>
    <property type="match status" value="1"/>
</dbReference>
<accession>A0A8X7Z4A6</accession>
<reference evidence="9" key="1">
    <citation type="journal article" date="2020" name="bioRxiv">
        <title>Hybrid origin of Populus tomentosa Carr. identified through genome sequencing and phylogenomic analysis.</title>
        <authorList>
            <person name="An X."/>
            <person name="Gao K."/>
            <person name="Chen Z."/>
            <person name="Li J."/>
            <person name="Yang X."/>
            <person name="Yang X."/>
            <person name="Zhou J."/>
            <person name="Guo T."/>
            <person name="Zhao T."/>
            <person name="Huang S."/>
            <person name="Miao D."/>
            <person name="Khan W.U."/>
            <person name="Rao P."/>
            <person name="Ye M."/>
            <person name="Lei B."/>
            <person name="Liao W."/>
            <person name="Wang J."/>
            <person name="Ji L."/>
            <person name="Li Y."/>
            <person name="Guo B."/>
            <person name="Mustafa N.S."/>
            <person name="Li S."/>
            <person name="Yun Q."/>
            <person name="Keller S.R."/>
            <person name="Mao J."/>
            <person name="Zhang R."/>
            <person name="Strauss S.H."/>
        </authorList>
    </citation>
    <scope>NUCLEOTIDE SEQUENCE</scope>
    <source>
        <strain evidence="9">GM15</strain>
        <tissue evidence="9">Leaf</tissue>
    </source>
</reference>
<feature type="region of interest" description="Disordered" evidence="7">
    <location>
        <begin position="125"/>
        <end position="158"/>
    </location>
</feature>
<organism evidence="9 10">
    <name type="scientific">Populus tomentosa</name>
    <name type="common">Chinese white poplar</name>
    <dbReference type="NCBI Taxonomy" id="118781"/>
    <lineage>
        <taxon>Eukaryota</taxon>
        <taxon>Viridiplantae</taxon>
        <taxon>Streptophyta</taxon>
        <taxon>Embryophyta</taxon>
        <taxon>Tracheophyta</taxon>
        <taxon>Spermatophyta</taxon>
        <taxon>Magnoliopsida</taxon>
        <taxon>eudicotyledons</taxon>
        <taxon>Gunneridae</taxon>
        <taxon>Pentapetalae</taxon>
        <taxon>rosids</taxon>
        <taxon>fabids</taxon>
        <taxon>Malpighiales</taxon>
        <taxon>Salicaceae</taxon>
        <taxon>Saliceae</taxon>
        <taxon>Populus</taxon>
    </lineage>
</organism>
<dbReference type="PANTHER" id="PTHR33059">
    <property type="entry name" value="FCS-LIKE ZINC FINGER 5"/>
    <property type="match status" value="1"/>
</dbReference>
<gene>
    <name evidence="9" type="ORF">POTOM_032407</name>
</gene>
<dbReference type="GO" id="GO:0005737">
    <property type="term" value="C:cytoplasm"/>
    <property type="evidence" value="ECO:0007669"/>
    <property type="project" value="UniProtKB-SubCell"/>
</dbReference>
<sequence length="158" mass="17190">MVGLSIVLEAQKSGSVNSKTPQVINKATMMMMMISNKPSSPPSFSSATASLPSYRDCSFPVPAFLEQCFLCGQKLLPGKDIYMYKGDRAFCSVECRCRQIFMDEEETIRKENCSFSAMKPAASAAASSSSSSSTKSASTTPAYRHRKTTRNRAGGFAY</sequence>
<evidence type="ECO:0000256" key="6">
    <source>
        <dbReference type="PROSITE-ProRule" id="PRU01131"/>
    </source>
</evidence>
<evidence type="ECO:0000256" key="3">
    <source>
        <dbReference type="ARBA" id="ARBA00022490"/>
    </source>
</evidence>
<dbReference type="PROSITE" id="PS51795">
    <property type="entry name" value="ZF_FLZ"/>
    <property type="match status" value="1"/>
</dbReference>